<dbReference type="SUPFAM" id="SSF161098">
    <property type="entry name" value="MetI-like"/>
    <property type="match status" value="1"/>
</dbReference>
<keyword evidence="6 7" id="KW-0472">Membrane</keyword>
<dbReference type="KEGG" id="bpro:PMF13cell1_00200"/>
<evidence type="ECO:0000256" key="6">
    <source>
        <dbReference type="ARBA" id="ARBA00023136"/>
    </source>
</evidence>
<dbReference type="InterPro" id="IPR051393">
    <property type="entry name" value="ABC_transporter_permease"/>
</dbReference>
<feature type="transmembrane region" description="Helical" evidence="7">
    <location>
        <begin position="256"/>
        <end position="277"/>
    </location>
</feature>
<evidence type="ECO:0000256" key="2">
    <source>
        <dbReference type="ARBA" id="ARBA00022448"/>
    </source>
</evidence>
<evidence type="ECO:0000256" key="5">
    <source>
        <dbReference type="ARBA" id="ARBA00022989"/>
    </source>
</evidence>
<feature type="transmembrane region" description="Helical" evidence="7">
    <location>
        <begin position="162"/>
        <end position="180"/>
    </location>
</feature>
<dbReference type="EMBL" id="CP035945">
    <property type="protein sequence ID" value="QBE94707.1"/>
    <property type="molecule type" value="Genomic_DNA"/>
</dbReference>
<reference evidence="9 10" key="1">
    <citation type="submission" date="2019-01" db="EMBL/GenBank/DDBJ databases">
        <title>PMF-metabolizing Aryl O-demethylase.</title>
        <authorList>
            <person name="Kim M."/>
        </authorList>
    </citation>
    <scope>NUCLEOTIDE SEQUENCE [LARGE SCALE GENOMIC DNA]</scope>
    <source>
        <strain evidence="9 10">PMF1</strain>
    </source>
</reference>
<feature type="transmembrane region" description="Helical" evidence="7">
    <location>
        <begin position="72"/>
        <end position="91"/>
    </location>
</feature>
<dbReference type="GO" id="GO:0005886">
    <property type="term" value="C:plasma membrane"/>
    <property type="evidence" value="ECO:0007669"/>
    <property type="project" value="UniProtKB-SubCell"/>
</dbReference>
<proteinExistence type="predicted"/>
<evidence type="ECO:0000256" key="4">
    <source>
        <dbReference type="ARBA" id="ARBA00022692"/>
    </source>
</evidence>
<keyword evidence="5 7" id="KW-1133">Transmembrane helix</keyword>
<feature type="transmembrane region" description="Helical" evidence="7">
    <location>
        <begin position="103"/>
        <end position="121"/>
    </location>
</feature>
<evidence type="ECO:0000256" key="3">
    <source>
        <dbReference type="ARBA" id="ARBA00022475"/>
    </source>
</evidence>
<organism evidence="9 10">
    <name type="scientific">Blautia producta</name>
    <dbReference type="NCBI Taxonomy" id="33035"/>
    <lineage>
        <taxon>Bacteria</taxon>
        <taxon>Bacillati</taxon>
        <taxon>Bacillota</taxon>
        <taxon>Clostridia</taxon>
        <taxon>Lachnospirales</taxon>
        <taxon>Lachnospiraceae</taxon>
        <taxon>Blautia</taxon>
    </lineage>
</organism>
<dbReference type="AlphaFoldDB" id="A0A4P6LVB1"/>
<dbReference type="InterPro" id="IPR000515">
    <property type="entry name" value="MetI-like"/>
</dbReference>
<name>A0A4P6LVB1_9FIRM</name>
<evidence type="ECO:0000313" key="9">
    <source>
        <dbReference type="EMBL" id="QBE94707.1"/>
    </source>
</evidence>
<dbReference type="PROSITE" id="PS50928">
    <property type="entry name" value="ABC_TM1"/>
    <property type="match status" value="1"/>
</dbReference>
<gene>
    <name evidence="9" type="primary">araP_1</name>
    <name evidence="9" type="ORF">PMF13cell1_00200</name>
</gene>
<evidence type="ECO:0000256" key="7">
    <source>
        <dbReference type="SAM" id="Phobius"/>
    </source>
</evidence>
<accession>A0A4P6LVB1</accession>
<evidence type="ECO:0000256" key="1">
    <source>
        <dbReference type="ARBA" id="ARBA00004651"/>
    </source>
</evidence>
<dbReference type="PANTHER" id="PTHR30193:SF37">
    <property type="entry name" value="INNER MEMBRANE ABC TRANSPORTER PERMEASE PROTEIN YCJO"/>
    <property type="match status" value="1"/>
</dbReference>
<feature type="transmembrane region" description="Helical" evidence="7">
    <location>
        <begin position="210"/>
        <end position="232"/>
    </location>
</feature>
<keyword evidence="2" id="KW-0813">Transport</keyword>
<dbReference type="RefSeq" id="WP_130179512.1">
    <property type="nucleotide sequence ID" value="NZ_CP035945.1"/>
</dbReference>
<feature type="domain" description="ABC transmembrane type-1" evidence="8">
    <location>
        <begin position="66"/>
        <end position="277"/>
    </location>
</feature>
<evidence type="ECO:0000259" key="8">
    <source>
        <dbReference type="PROSITE" id="PS50928"/>
    </source>
</evidence>
<dbReference type="GO" id="GO:0055085">
    <property type="term" value="P:transmembrane transport"/>
    <property type="evidence" value="ECO:0007669"/>
    <property type="project" value="InterPro"/>
</dbReference>
<feature type="transmembrane region" description="Helical" evidence="7">
    <location>
        <begin position="12"/>
        <end position="37"/>
    </location>
</feature>
<protein>
    <submittedName>
        <fullName evidence="9">L-arabinose transport system permease protein AraP</fullName>
    </submittedName>
</protein>
<dbReference type="InterPro" id="IPR035906">
    <property type="entry name" value="MetI-like_sf"/>
</dbReference>
<dbReference type="CDD" id="cd06261">
    <property type="entry name" value="TM_PBP2"/>
    <property type="match status" value="1"/>
</dbReference>
<dbReference type="Gene3D" id="1.10.3720.10">
    <property type="entry name" value="MetI-like"/>
    <property type="match status" value="1"/>
</dbReference>
<dbReference type="PANTHER" id="PTHR30193">
    <property type="entry name" value="ABC TRANSPORTER PERMEASE PROTEIN"/>
    <property type="match status" value="1"/>
</dbReference>
<sequence length="290" mass="32534">MKPKNRIQPALFVLPAFLVYFFTVIIPILWSVGYSFFSWNGIKDMEFVGLANYIRMFTDDTFKSAVVNNLKFVLMGSTFQLVAGLFLAMLLAHITKGCNLLRVLYFIPCIISSMAICQIFSKMLSAQPQGLICYLMEKIGMQPIALLANSKTALVTITLIDGYKYCGLYMIIFYSAFVSISKDVLEASIMDGCSLVQQYRYIKLPLIKNIFCIVIVMLINGCLKTFDVFYILDNKSKSTEMVATYMYKTAFNSVDFGYGSTLAVFLVIECLVAVFVIQRLLGSAKGDGVE</sequence>
<dbReference type="Proteomes" id="UP000289794">
    <property type="component" value="Chromosome"/>
</dbReference>
<evidence type="ECO:0000313" key="10">
    <source>
        <dbReference type="Proteomes" id="UP000289794"/>
    </source>
</evidence>
<comment type="subcellular location">
    <subcellularLocation>
        <location evidence="1">Cell membrane</location>
        <topology evidence="1">Multi-pass membrane protein</topology>
    </subcellularLocation>
</comment>
<keyword evidence="4 7" id="KW-0812">Transmembrane</keyword>
<keyword evidence="3" id="KW-1003">Cell membrane</keyword>